<keyword evidence="1" id="KW-0472">Membrane</keyword>
<accession>A0A1C1C8G6</accession>
<dbReference type="Proteomes" id="UP000094526">
    <property type="component" value="Unassembled WGS sequence"/>
</dbReference>
<keyword evidence="1" id="KW-1133">Transmembrane helix</keyword>
<keyword evidence="1" id="KW-0812">Transmembrane</keyword>
<dbReference type="VEuPathDB" id="FungiDB:G647_07470"/>
<dbReference type="VEuPathDB" id="FungiDB:CLCR_06450"/>
<organism evidence="2 3">
    <name type="scientific">Cladophialophora carrionii</name>
    <dbReference type="NCBI Taxonomy" id="86049"/>
    <lineage>
        <taxon>Eukaryota</taxon>
        <taxon>Fungi</taxon>
        <taxon>Dikarya</taxon>
        <taxon>Ascomycota</taxon>
        <taxon>Pezizomycotina</taxon>
        <taxon>Eurotiomycetes</taxon>
        <taxon>Chaetothyriomycetidae</taxon>
        <taxon>Chaetothyriales</taxon>
        <taxon>Herpotrichiellaceae</taxon>
        <taxon>Cladophialophora</taxon>
    </lineage>
</organism>
<evidence type="ECO:0000313" key="3">
    <source>
        <dbReference type="Proteomes" id="UP000094526"/>
    </source>
</evidence>
<protein>
    <submittedName>
        <fullName evidence="2">Uncharacterized protein</fullName>
    </submittedName>
</protein>
<keyword evidence="3" id="KW-1185">Reference proteome</keyword>
<dbReference type="AlphaFoldDB" id="A0A1C1C8G6"/>
<dbReference type="OrthoDB" id="10017208at2759"/>
<evidence type="ECO:0000313" key="2">
    <source>
        <dbReference type="EMBL" id="OCT44796.1"/>
    </source>
</evidence>
<feature type="transmembrane region" description="Helical" evidence="1">
    <location>
        <begin position="23"/>
        <end position="44"/>
    </location>
</feature>
<sequence length="115" mass="12458">MSGDLCTGCAATSSGLGGRGTHLVIPSLIAPTIAFLLVANRIYWRLRMLVRFGLDDVSAILSMVSRDVIINIWFLTPRQTFLTVQCAYSIAAVDHGYGRPFATLSEQQAAQALKV</sequence>
<dbReference type="EMBL" id="LGRB01000020">
    <property type="protein sequence ID" value="OCT44796.1"/>
    <property type="molecule type" value="Genomic_DNA"/>
</dbReference>
<dbReference type="STRING" id="86049.A0A1C1C8G6"/>
<name>A0A1C1C8G6_9EURO</name>
<gene>
    <name evidence="2" type="ORF">CLCR_06450</name>
</gene>
<comment type="caution">
    <text evidence="2">The sequence shown here is derived from an EMBL/GenBank/DDBJ whole genome shotgun (WGS) entry which is preliminary data.</text>
</comment>
<proteinExistence type="predicted"/>
<evidence type="ECO:0000256" key="1">
    <source>
        <dbReference type="SAM" id="Phobius"/>
    </source>
</evidence>
<reference evidence="3" key="1">
    <citation type="submission" date="2015-07" db="EMBL/GenBank/DDBJ databases">
        <authorList>
            <person name="Teixeira M.M."/>
            <person name="Souza R.C."/>
            <person name="Almeida L.G."/>
            <person name="Vicente V.A."/>
            <person name="de Hoog S."/>
            <person name="Bocca A.L."/>
            <person name="de Almeida S.R."/>
            <person name="Vasconcelos A.T."/>
            <person name="Felipe M.S."/>
        </authorList>
    </citation>
    <scope>NUCLEOTIDE SEQUENCE [LARGE SCALE GENOMIC DNA]</scope>
    <source>
        <strain evidence="3">KSF</strain>
    </source>
</reference>